<protein>
    <recommendedName>
        <fullName evidence="6">PNPLA domain-containing protein</fullName>
    </recommendedName>
</protein>
<dbReference type="InterPro" id="IPR016035">
    <property type="entry name" value="Acyl_Trfase/lysoPLipase"/>
</dbReference>
<dbReference type="STRING" id="576137.A0A1L7WUC1"/>
<feature type="region of interest" description="Disordered" evidence="5">
    <location>
        <begin position="1"/>
        <end position="86"/>
    </location>
</feature>
<dbReference type="SUPFAM" id="SSF53474">
    <property type="entry name" value="alpha/beta-Hydrolases"/>
    <property type="match status" value="1"/>
</dbReference>
<evidence type="ECO:0000256" key="1">
    <source>
        <dbReference type="ARBA" id="ARBA00022801"/>
    </source>
</evidence>
<evidence type="ECO:0000313" key="8">
    <source>
        <dbReference type="Proteomes" id="UP000184330"/>
    </source>
</evidence>
<organism evidence="7 8">
    <name type="scientific">Phialocephala subalpina</name>
    <dbReference type="NCBI Taxonomy" id="576137"/>
    <lineage>
        <taxon>Eukaryota</taxon>
        <taxon>Fungi</taxon>
        <taxon>Dikarya</taxon>
        <taxon>Ascomycota</taxon>
        <taxon>Pezizomycotina</taxon>
        <taxon>Leotiomycetes</taxon>
        <taxon>Helotiales</taxon>
        <taxon>Mollisiaceae</taxon>
        <taxon>Phialocephala</taxon>
        <taxon>Phialocephala fortinii species complex</taxon>
    </lineage>
</organism>
<feature type="short sequence motif" description="DGA/G" evidence="4">
    <location>
        <begin position="614"/>
        <end position="616"/>
    </location>
</feature>
<evidence type="ECO:0000313" key="7">
    <source>
        <dbReference type="EMBL" id="CZR56391.1"/>
    </source>
</evidence>
<dbReference type="Gene3D" id="3.40.1090.10">
    <property type="entry name" value="Cytosolic phospholipase A2 catalytic domain"/>
    <property type="match status" value="1"/>
</dbReference>
<dbReference type="GO" id="GO:0016020">
    <property type="term" value="C:membrane"/>
    <property type="evidence" value="ECO:0007669"/>
    <property type="project" value="TreeGrafter"/>
</dbReference>
<dbReference type="PROSITE" id="PS51635">
    <property type="entry name" value="PNPLA"/>
    <property type="match status" value="1"/>
</dbReference>
<dbReference type="InterPro" id="IPR002641">
    <property type="entry name" value="PNPLA_dom"/>
</dbReference>
<feature type="region of interest" description="Disordered" evidence="5">
    <location>
        <begin position="595"/>
        <end position="627"/>
    </location>
</feature>
<dbReference type="GO" id="GO:0016042">
    <property type="term" value="P:lipid catabolic process"/>
    <property type="evidence" value="ECO:0007669"/>
    <property type="project" value="UniProtKB-UniRule"/>
</dbReference>
<feature type="compositionally biased region" description="Polar residues" evidence="5">
    <location>
        <begin position="1"/>
        <end position="32"/>
    </location>
</feature>
<evidence type="ECO:0000259" key="6">
    <source>
        <dbReference type="PROSITE" id="PS51635"/>
    </source>
</evidence>
<evidence type="ECO:0000256" key="2">
    <source>
        <dbReference type="ARBA" id="ARBA00022963"/>
    </source>
</evidence>
<dbReference type="InterPro" id="IPR003140">
    <property type="entry name" value="PLipase/COase/thioEstase"/>
</dbReference>
<feature type="active site" description="Nucleophile" evidence="4">
    <location>
        <position position="451"/>
    </location>
</feature>
<accession>A0A1L7WUC1</accession>
<sequence length="843" mass="93209">MVDVQDSLTFGGNPENSNYSAEGSPDSVSTSEPPHPPRHTSEGHIPLDPASNTNSPTTDHSNSDSRLNSQFGPSQRLPERPNQGGAVHEYRLSQPTSDARPTSAGSTTIPRELGSVLSDQLQKLQQRQQTILQTTSGLPTTPNIAAVRGCFPFAVFQGFRPGEASAISKVILVLHDYGGDEKSLQNFADEHLRQPDTLYILLRGVRPTGEGSSRFHWADSNEDPNGSFITASSKVLELICQVLIKGSNICPSHILLFGQGQGGMAALSVATSWKGIEFGGIISIGGPIPDHFPLSERPNIKTPSLVIGGELGDVNATAKARIKSMIMHVDIHLEGGAEDCLPFTTRQTLPLQEFLEHRLRKAEWMKPSVLTLEREADPDATTSFYPSEYKPQRSNTTENLSKARIVDNTDETELDLQRAHSRMPVSTPIDGLKDPHLFLPCHYFTYIGGTSTGGLIAIMLSRLRMSVEDCITEYKTLGGKVFGHPRPLPNKGIVWHKFNSDTLHNVIRDVVRRHHAKTSDFVHHYPSHEDFCKTVVVAFSSDGASTKPFLFRTYEAFDSRAISRRDTANPTRNPGKPQQIEISLVGRATSAAPGYFKPVSIPNQNGGGRSSFKDGGFGCNNPSNEVRRDVVNKHGGRNENLGPFISIGTGEQSGVHMFVRDGAFKKIRNVAQNLRTAISLPSLTEGAHLNMIDAARDGNKEIFPYFRFDGGPRLGKLPMDSWKGHKLTKITGRDPTSGCKTLEDMDSAIAMYLREDEVNNALDKAAKLLVKRRRLRTRDQSKWDRYACASWYLCPFGDCQKGTLAFETRVDFRRHVLNDHKYQVKEELLEASLATCRQCWLYD</sequence>
<dbReference type="PANTHER" id="PTHR24185">
    <property type="entry name" value="CALCIUM-INDEPENDENT PHOSPHOLIPASE A2-GAMMA"/>
    <property type="match status" value="1"/>
</dbReference>
<dbReference type="GO" id="GO:0047499">
    <property type="term" value="F:calcium-independent phospholipase A2 activity"/>
    <property type="evidence" value="ECO:0007669"/>
    <property type="project" value="TreeGrafter"/>
</dbReference>
<proteinExistence type="predicted"/>
<keyword evidence="2 4" id="KW-0442">Lipid degradation</keyword>
<feature type="active site" description="Proton acceptor" evidence="4">
    <location>
        <position position="614"/>
    </location>
</feature>
<dbReference type="Pfam" id="PF02230">
    <property type="entry name" value="Abhydrolase_2"/>
    <property type="match status" value="1"/>
</dbReference>
<gene>
    <name evidence="7" type="ORF">PAC_06279</name>
</gene>
<dbReference type="OrthoDB" id="1658288at2759"/>
<keyword evidence="3 4" id="KW-0443">Lipid metabolism</keyword>
<feature type="domain" description="PNPLA" evidence="6">
    <location>
        <begin position="414"/>
        <end position="627"/>
    </location>
</feature>
<dbReference type="InterPro" id="IPR029058">
    <property type="entry name" value="AB_hydrolase_fold"/>
</dbReference>
<dbReference type="SUPFAM" id="SSF52151">
    <property type="entry name" value="FabD/lysophospholipase-like"/>
    <property type="match status" value="1"/>
</dbReference>
<feature type="compositionally biased region" description="Polar residues" evidence="5">
    <location>
        <begin position="50"/>
        <end position="73"/>
    </location>
</feature>
<evidence type="ECO:0000256" key="3">
    <source>
        <dbReference type="ARBA" id="ARBA00023098"/>
    </source>
</evidence>
<dbReference type="GO" id="GO:0019369">
    <property type="term" value="P:arachidonate metabolic process"/>
    <property type="evidence" value="ECO:0007669"/>
    <property type="project" value="TreeGrafter"/>
</dbReference>
<evidence type="ECO:0000256" key="4">
    <source>
        <dbReference type="PROSITE-ProRule" id="PRU01161"/>
    </source>
</evidence>
<feature type="short sequence motif" description="GXSXG" evidence="4">
    <location>
        <begin position="449"/>
        <end position="453"/>
    </location>
</feature>
<keyword evidence="1 4" id="KW-0378">Hydrolase</keyword>
<keyword evidence="8" id="KW-1185">Reference proteome</keyword>
<dbReference type="Pfam" id="PF01734">
    <property type="entry name" value="Patatin"/>
    <property type="match status" value="1"/>
</dbReference>
<dbReference type="PANTHER" id="PTHR24185:SF1">
    <property type="entry name" value="CALCIUM-INDEPENDENT PHOSPHOLIPASE A2-GAMMA"/>
    <property type="match status" value="1"/>
</dbReference>
<dbReference type="AlphaFoldDB" id="A0A1L7WUC1"/>
<reference evidence="7 8" key="1">
    <citation type="submission" date="2016-03" db="EMBL/GenBank/DDBJ databases">
        <authorList>
            <person name="Ploux O."/>
        </authorList>
    </citation>
    <scope>NUCLEOTIDE SEQUENCE [LARGE SCALE GENOMIC DNA]</scope>
    <source>
        <strain evidence="7 8">UAMH 11012</strain>
    </source>
</reference>
<dbReference type="Gene3D" id="3.40.50.1820">
    <property type="entry name" value="alpha/beta hydrolase"/>
    <property type="match status" value="1"/>
</dbReference>
<dbReference type="Proteomes" id="UP000184330">
    <property type="component" value="Unassembled WGS sequence"/>
</dbReference>
<name>A0A1L7WUC1_9HELO</name>
<evidence type="ECO:0000256" key="5">
    <source>
        <dbReference type="SAM" id="MobiDB-lite"/>
    </source>
</evidence>
<dbReference type="EMBL" id="FJOG01000008">
    <property type="protein sequence ID" value="CZR56391.1"/>
    <property type="molecule type" value="Genomic_DNA"/>
</dbReference>
<comment type="caution">
    <text evidence="4">Lacks conserved residue(s) required for the propagation of feature annotation.</text>
</comment>
<dbReference type="GO" id="GO:0046486">
    <property type="term" value="P:glycerolipid metabolic process"/>
    <property type="evidence" value="ECO:0007669"/>
    <property type="project" value="UniProtKB-ARBA"/>
</dbReference>